<proteinExistence type="predicted"/>
<comment type="caution">
    <text evidence="2">The sequence shown here is derived from an EMBL/GenBank/DDBJ whole genome shotgun (WGS) entry which is preliminary data.</text>
</comment>
<keyword evidence="3" id="KW-1185">Reference proteome</keyword>
<sequence>MKIAVSYDQGQVFDHFGKTKQFKVFDTEGKGVKTKWIVDAPEQNKFMLVGFLKGIGADVLICGKIGKDARQMLTDRNIQIFAGVSGDADAAIEHLLQGQLKDDVSAVCTGNM</sequence>
<evidence type="ECO:0000259" key="1">
    <source>
        <dbReference type="Pfam" id="PF02579"/>
    </source>
</evidence>
<organism evidence="2 3">
    <name type="scientific">Pseudoramibacter porci</name>
    <dbReference type="NCBI Taxonomy" id="2606631"/>
    <lineage>
        <taxon>Bacteria</taxon>
        <taxon>Bacillati</taxon>
        <taxon>Bacillota</taxon>
        <taxon>Clostridia</taxon>
        <taxon>Eubacteriales</taxon>
        <taxon>Eubacteriaceae</taxon>
        <taxon>Pseudoramibacter</taxon>
    </lineage>
</organism>
<dbReference type="SUPFAM" id="SSF53146">
    <property type="entry name" value="Nitrogenase accessory factor-like"/>
    <property type="match status" value="1"/>
</dbReference>
<gene>
    <name evidence="2" type="ORF">FYJ52_09810</name>
</gene>
<feature type="domain" description="Dinitrogenase iron-molybdenum cofactor biosynthesis" evidence="1">
    <location>
        <begin position="9"/>
        <end position="96"/>
    </location>
</feature>
<evidence type="ECO:0000313" key="2">
    <source>
        <dbReference type="EMBL" id="MSS20687.1"/>
    </source>
</evidence>
<dbReference type="Pfam" id="PF02579">
    <property type="entry name" value="Nitro_FeMo-Co"/>
    <property type="match status" value="1"/>
</dbReference>
<protein>
    <submittedName>
        <fullName evidence="2">Dinitrogenase iron-molybdenum cofactor biosynthesis protein</fullName>
    </submittedName>
</protein>
<dbReference type="PANTHER" id="PTHR42983">
    <property type="entry name" value="DINITROGENASE IRON-MOLYBDENUM COFACTOR PROTEIN-RELATED"/>
    <property type="match status" value="1"/>
</dbReference>
<dbReference type="EMBL" id="VUMO01000023">
    <property type="protein sequence ID" value="MSS20687.1"/>
    <property type="molecule type" value="Genomic_DNA"/>
</dbReference>
<dbReference type="PANTHER" id="PTHR42983:SF1">
    <property type="entry name" value="IRON-MOLYBDENUM PROTEIN"/>
    <property type="match status" value="1"/>
</dbReference>
<dbReference type="InterPro" id="IPR003731">
    <property type="entry name" value="Di-Nase_FeMo-co_biosynth"/>
</dbReference>
<dbReference type="RefSeq" id="WP_154577052.1">
    <property type="nucleotide sequence ID" value="NZ_VUMO01000023.1"/>
</dbReference>
<accession>A0A7X2NHF9</accession>
<reference evidence="2 3" key="1">
    <citation type="submission" date="2019-08" db="EMBL/GenBank/DDBJ databases">
        <title>In-depth cultivation of the pig gut microbiome towards novel bacterial diversity and tailored functional studies.</title>
        <authorList>
            <person name="Wylensek D."/>
            <person name="Hitch T.C.A."/>
            <person name="Clavel T."/>
        </authorList>
    </citation>
    <scope>NUCLEOTIDE SEQUENCE [LARGE SCALE GENOMIC DNA]</scope>
    <source>
        <strain evidence="2 3">RF-744-FAT-4</strain>
    </source>
</reference>
<dbReference type="AlphaFoldDB" id="A0A7X2NHF9"/>
<evidence type="ECO:0000313" key="3">
    <source>
        <dbReference type="Proteomes" id="UP000461754"/>
    </source>
</evidence>
<dbReference type="Proteomes" id="UP000461754">
    <property type="component" value="Unassembled WGS sequence"/>
</dbReference>
<name>A0A7X2NHF9_9FIRM</name>
<dbReference type="InterPro" id="IPR036105">
    <property type="entry name" value="DiNase_FeMo-co_biosyn_sf"/>
</dbReference>
<dbReference type="Gene3D" id="3.30.420.130">
    <property type="entry name" value="Dinitrogenase iron-molybdenum cofactor biosynthesis domain"/>
    <property type="match status" value="1"/>
</dbReference>